<dbReference type="SUPFAM" id="SSF56645">
    <property type="entry name" value="Acyl-CoA dehydrogenase NM domain-like"/>
    <property type="match status" value="1"/>
</dbReference>
<evidence type="ECO:0000256" key="2">
    <source>
        <dbReference type="ARBA" id="ARBA00009347"/>
    </source>
</evidence>
<dbReference type="EMBL" id="UINC01003198">
    <property type="protein sequence ID" value="SVA04197.1"/>
    <property type="molecule type" value="Genomic_DNA"/>
</dbReference>
<dbReference type="AlphaFoldDB" id="A0A381SP96"/>
<gene>
    <name evidence="8" type="ORF">METZ01_LOCUS57051</name>
</gene>
<proteinExistence type="inferred from homology"/>
<dbReference type="InterPro" id="IPR013786">
    <property type="entry name" value="AcylCoA_DH/ox_N"/>
</dbReference>
<protein>
    <recommendedName>
        <fullName evidence="9">Acyl-CoA dehydrogenase/oxidase C-terminal domain-containing protein</fullName>
    </recommendedName>
</protein>
<dbReference type="Pfam" id="PF00441">
    <property type="entry name" value="Acyl-CoA_dh_1"/>
    <property type="match status" value="1"/>
</dbReference>
<dbReference type="InterPro" id="IPR009075">
    <property type="entry name" value="AcylCo_DH/oxidase_C"/>
</dbReference>
<evidence type="ECO:0008006" key="9">
    <source>
        <dbReference type="Google" id="ProtNLM"/>
    </source>
</evidence>
<dbReference type="Gene3D" id="1.20.140.10">
    <property type="entry name" value="Butyryl-CoA Dehydrogenase, subunit A, domain 3"/>
    <property type="match status" value="1"/>
</dbReference>
<evidence type="ECO:0000256" key="3">
    <source>
        <dbReference type="ARBA" id="ARBA00022630"/>
    </source>
</evidence>
<dbReference type="Pfam" id="PF02771">
    <property type="entry name" value="Acyl-CoA_dh_N"/>
    <property type="match status" value="1"/>
</dbReference>
<comment type="cofactor">
    <cofactor evidence="1">
        <name>FAD</name>
        <dbReference type="ChEBI" id="CHEBI:57692"/>
    </cofactor>
</comment>
<dbReference type="GO" id="GO:0050660">
    <property type="term" value="F:flavin adenine dinucleotide binding"/>
    <property type="evidence" value="ECO:0007669"/>
    <property type="project" value="InterPro"/>
</dbReference>
<keyword evidence="3" id="KW-0285">Flavoprotein</keyword>
<evidence type="ECO:0000259" key="7">
    <source>
        <dbReference type="Pfam" id="PF02771"/>
    </source>
</evidence>
<dbReference type="PANTHER" id="PTHR43884">
    <property type="entry name" value="ACYL-COA DEHYDROGENASE"/>
    <property type="match status" value="1"/>
</dbReference>
<sequence length="344" mass="37406">MIESVCDVDIIRNHSSGDKELRNILKNQFVEMGLTGLLIPEEYGGSGLGVLEASLVAEQIGKYVAPVLWVANSVMVPISLSDKGSSELAEKWLPQIAKGEISACIAINEVIGAREDSGLKISKGKISGTSIFALDGEHDPRIIVTAIDNNLYLVDAKEEDIEISEIPTIDSTRPVSEVIFNSCKADEISGGKEIIDKVIDSGRVILAADMLGTSDSMLKKAVEYSLERKQFNRVIGSFQAVKHMCAEMAAELEPCRSLVWYSAYAQDSIPEESRLAACHAKAHLSEVSHNIARIATQVHGGMGFTDLLGLHYWFKRIGLARQILGGPERVRKEAAKIQGFGVLI</sequence>
<evidence type="ECO:0000259" key="6">
    <source>
        <dbReference type="Pfam" id="PF00441"/>
    </source>
</evidence>
<dbReference type="CDD" id="cd00567">
    <property type="entry name" value="ACAD"/>
    <property type="match status" value="1"/>
</dbReference>
<dbReference type="SUPFAM" id="SSF47203">
    <property type="entry name" value="Acyl-CoA dehydrogenase C-terminal domain-like"/>
    <property type="match status" value="1"/>
</dbReference>
<accession>A0A381SP96</accession>
<dbReference type="GO" id="GO:0003995">
    <property type="term" value="F:acyl-CoA dehydrogenase activity"/>
    <property type="evidence" value="ECO:0007669"/>
    <property type="project" value="TreeGrafter"/>
</dbReference>
<feature type="domain" description="Acyl-CoA dehydrogenase/oxidase N-terminal" evidence="7">
    <location>
        <begin position="26"/>
        <end position="100"/>
    </location>
</feature>
<organism evidence="8">
    <name type="scientific">marine metagenome</name>
    <dbReference type="NCBI Taxonomy" id="408172"/>
    <lineage>
        <taxon>unclassified sequences</taxon>
        <taxon>metagenomes</taxon>
        <taxon>ecological metagenomes</taxon>
    </lineage>
</organism>
<feature type="domain" description="Acyl-CoA dehydrogenase/oxidase C-terminal" evidence="6">
    <location>
        <begin position="191"/>
        <end position="332"/>
    </location>
</feature>
<comment type="similarity">
    <text evidence="2">Belongs to the acyl-CoA dehydrogenase family.</text>
</comment>
<dbReference type="Gene3D" id="1.10.540.10">
    <property type="entry name" value="Acyl-CoA dehydrogenase/oxidase, N-terminal domain"/>
    <property type="match status" value="1"/>
</dbReference>
<evidence type="ECO:0000256" key="1">
    <source>
        <dbReference type="ARBA" id="ARBA00001974"/>
    </source>
</evidence>
<evidence type="ECO:0000256" key="4">
    <source>
        <dbReference type="ARBA" id="ARBA00022827"/>
    </source>
</evidence>
<dbReference type="PANTHER" id="PTHR43884:SF20">
    <property type="entry name" value="ACYL-COA DEHYDROGENASE FADE28"/>
    <property type="match status" value="1"/>
</dbReference>
<dbReference type="InterPro" id="IPR037069">
    <property type="entry name" value="AcylCoA_DH/ox_N_sf"/>
</dbReference>
<keyword evidence="4" id="KW-0274">FAD</keyword>
<reference evidence="8" key="1">
    <citation type="submission" date="2018-05" db="EMBL/GenBank/DDBJ databases">
        <authorList>
            <person name="Lanie J.A."/>
            <person name="Ng W.-L."/>
            <person name="Kazmierczak K.M."/>
            <person name="Andrzejewski T.M."/>
            <person name="Davidsen T.M."/>
            <person name="Wayne K.J."/>
            <person name="Tettelin H."/>
            <person name="Glass J.I."/>
            <person name="Rusch D."/>
            <person name="Podicherti R."/>
            <person name="Tsui H.-C.T."/>
            <person name="Winkler M.E."/>
        </authorList>
    </citation>
    <scope>NUCLEOTIDE SEQUENCE</scope>
</reference>
<evidence type="ECO:0000313" key="8">
    <source>
        <dbReference type="EMBL" id="SVA04197.1"/>
    </source>
</evidence>
<dbReference type="InterPro" id="IPR009100">
    <property type="entry name" value="AcylCoA_DH/oxidase_NM_dom_sf"/>
</dbReference>
<keyword evidence="5" id="KW-0560">Oxidoreductase</keyword>
<name>A0A381SP96_9ZZZZ</name>
<evidence type="ECO:0000256" key="5">
    <source>
        <dbReference type="ARBA" id="ARBA00023002"/>
    </source>
</evidence>
<dbReference type="InterPro" id="IPR036250">
    <property type="entry name" value="AcylCo_DH-like_C"/>
</dbReference>